<name>A0AAV0TQM6_HYABA</name>
<keyword evidence="2" id="KW-1185">Reference proteome</keyword>
<protein>
    <recommendedName>
        <fullName evidence="3">RxLR effector candidate protein</fullName>
    </recommendedName>
</protein>
<gene>
    <name evidence="1" type="ORF">HBR001_LOCUS3409</name>
</gene>
<evidence type="ECO:0000313" key="2">
    <source>
        <dbReference type="Proteomes" id="UP001162031"/>
    </source>
</evidence>
<proteinExistence type="predicted"/>
<dbReference type="CDD" id="cd09272">
    <property type="entry name" value="RNase_HI_RT_Ty1"/>
    <property type="match status" value="1"/>
</dbReference>
<evidence type="ECO:0008006" key="3">
    <source>
        <dbReference type="Google" id="ProtNLM"/>
    </source>
</evidence>
<accession>A0AAV0TQM6</accession>
<reference evidence="1" key="1">
    <citation type="submission" date="2022-12" db="EMBL/GenBank/DDBJ databases">
        <authorList>
            <person name="Webb A."/>
        </authorList>
    </citation>
    <scope>NUCLEOTIDE SEQUENCE</scope>
    <source>
        <strain evidence="1">Hp1</strain>
    </source>
</reference>
<dbReference type="AlphaFoldDB" id="A0AAV0TQM6"/>
<dbReference type="PANTHER" id="PTHR11439:SF440">
    <property type="entry name" value="INTEGRASE CATALYTIC DOMAIN-CONTAINING PROTEIN"/>
    <property type="match status" value="1"/>
</dbReference>
<organism evidence="1 2">
    <name type="scientific">Hyaloperonospora brassicae</name>
    <name type="common">Brassica downy mildew</name>
    <name type="synonym">Peronospora brassicae</name>
    <dbReference type="NCBI Taxonomy" id="162125"/>
    <lineage>
        <taxon>Eukaryota</taxon>
        <taxon>Sar</taxon>
        <taxon>Stramenopiles</taxon>
        <taxon>Oomycota</taxon>
        <taxon>Peronosporomycetes</taxon>
        <taxon>Peronosporales</taxon>
        <taxon>Peronosporaceae</taxon>
        <taxon>Hyaloperonospora</taxon>
    </lineage>
</organism>
<sequence length="217" mass="23556">MLKALSSSGEPTVKSFHSLVATRQTHAPRLKDWKLAKRIARYLKGITTLKMNMTPVNNASSPITIEAYSDAYYAADKNDRKSLPGSVVLVNGIAISWASRKQGGVTLSTMEAEFVAASENARELLGIQKKLGEVGMEPELPMTLHVNNQAAIRQLDGEATSMKAKHIGVRVQFVCNLVCRGVIKAQYVHTDEQLADALTKALDAPKLAAMRKLLGVA</sequence>
<dbReference type="Proteomes" id="UP001162031">
    <property type="component" value="Unassembled WGS sequence"/>
</dbReference>
<dbReference type="EMBL" id="CANTFL010000561">
    <property type="protein sequence ID" value="CAI5724643.1"/>
    <property type="molecule type" value="Genomic_DNA"/>
</dbReference>
<comment type="caution">
    <text evidence="1">The sequence shown here is derived from an EMBL/GenBank/DDBJ whole genome shotgun (WGS) entry which is preliminary data.</text>
</comment>
<evidence type="ECO:0000313" key="1">
    <source>
        <dbReference type="EMBL" id="CAI5724643.1"/>
    </source>
</evidence>
<dbReference type="PANTHER" id="PTHR11439">
    <property type="entry name" value="GAG-POL-RELATED RETROTRANSPOSON"/>
    <property type="match status" value="1"/>
</dbReference>